<feature type="binding site" evidence="7">
    <location>
        <position position="31"/>
    </location>
    <ligand>
        <name>Mg(2+)</name>
        <dbReference type="ChEBI" id="CHEBI:18420"/>
    </ligand>
</feature>
<dbReference type="SUPFAM" id="SSF52540">
    <property type="entry name" value="P-loop containing nucleoside triphosphate hydrolases"/>
    <property type="match status" value="1"/>
</dbReference>
<comment type="subunit">
    <text evidence="4">Interacts with SYS1.</text>
</comment>
<evidence type="ECO:0000256" key="7">
    <source>
        <dbReference type="PIRSR" id="PIRSR606689-2"/>
    </source>
</evidence>
<organism evidence="8">
    <name type="scientific">Oppiella nova</name>
    <dbReference type="NCBI Taxonomy" id="334625"/>
    <lineage>
        <taxon>Eukaryota</taxon>
        <taxon>Metazoa</taxon>
        <taxon>Ecdysozoa</taxon>
        <taxon>Arthropoda</taxon>
        <taxon>Chelicerata</taxon>
        <taxon>Arachnida</taxon>
        <taxon>Acari</taxon>
        <taxon>Acariformes</taxon>
        <taxon>Sarcoptiformes</taxon>
        <taxon>Oribatida</taxon>
        <taxon>Brachypylina</taxon>
        <taxon>Oppioidea</taxon>
        <taxon>Oppiidae</taxon>
        <taxon>Oppiella</taxon>
    </lineage>
</organism>
<dbReference type="InterPro" id="IPR027417">
    <property type="entry name" value="P-loop_NTPase"/>
</dbReference>
<gene>
    <name evidence="8" type="ORF">ONB1V03_LOCUS19164</name>
</gene>
<evidence type="ECO:0000256" key="3">
    <source>
        <dbReference type="ARBA" id="ARBA00037377"/>
    </source>
</evidence>
<dbReference type="EMBL" id="OC943327">
    <property type="protein sequence ID" value="CAD7662604.1"/>
    <property type="molecule type" value="Genomic_DNA"/>
</dbReference>
<dbReference type="InterPro" id="IPR006689">
    <property type="entry name" value="Small_GTPase_ARF/SAR"/>
</dbReference>
<dbReference type="PRINTS" id="PR00449">
    <property type="entry name" value="RASTRNSFRMNG"/>
</dbReference>
<feature type="binding site" evidence="6">
    <location>
        <position position="78"/>
    </location>
    <ligand>
        <name>GTP</name>
        <dbReference type="ChEBI" id="CHEBI:37565"/>
    </ligand>
</feature>
<keyword evidence="1 6" id="KW-0547">Nucleotide-binding</keyword>
<dbReference type="InterPro" id="IPR005225">
    <property type="entry name" value="Small_GTP-bd"/>
</dbReference>
<evidence type="ECO:0000256" key="4">
    <source>
        <dbReference type="ARBA" id="ARBA00038765"/>
    </source>
</evidence>
<evidence type="ECO:0000256" key="5">
    <source>
        <dbReference type="ARBA" id="ARBA00039478"/>
    </source>
</evidence>
<sequence length="201" mass="22580">MFSLLYGLWKYLFQKEEYFALILGLDNAGKTTFLEQSKTQLNHQYKGVALNKITATVGLNIGRIHTNGIVLNFWDLGGQTELQTLWDKYFAESHAIIYVIDSSDKERLEDSKLAFDKMITNEALNGVPLLLVANKQDIPESLSLSRIKDIFINSNQVIGPRDYHSVSASALKGDGVNESIAWTVGAIKRNVHNRPPHNSED</sequence>
<dbReference type="SMART" id="SM00178">
    <property type="entry name" value="SAR"/>
    <property type="match status" value="1"/>
</dbReference>
<dbReference type="CDD" id="cd04160">
    <property type="entry name" value="Arfrp1"/>
    <property type="match status" value="1"/>
</dbReference>
<dbReference type="GO" id="GO:0046872">
    <property type="term" value="F:metal ion binding"/>
    <property type="evidence" value="ECO:0007669"/>
    <property type="project" value="UniProtKB-KW"/>
</dbReference>
<dbReference type="EMBL" id="CAJPVJ010028502">
    <property type="protein sequence ID" value="CAG2179740.1"/>
    <property type="molecule type" value="Genomic_DNA"/>
</dbReference>
<dbReference type="InterPro" id="IPR024156">
    <property type="entry name" value="Small_GTPase_ARF"/>
</dbReference>
<dbReference type="GO" id="GO:0005794">
    <property type="term" value="C:Golgi apparatus"/>
    <property type="evidence" value="ECO:0007669"/>
    <property type="project" value="TreeGrafter"/>
</dbReference>
<dbReference type="PANTHER" id="PTHR45909:SF1">
    <property type="entry name" value="ADP-RIBOSYLATION FACTOR-RELATED PROTEIN 1"/>
    <property type="match status" value="1"/>
</dbReference>
<dbReference type="GO" id="GO:0003924">
    <property type="term" value="F:GTPase activity"/>
    <property type="evidence" value="ECO:0007669"/>
    <property type="project" value="InterPro"/>
</dbReference>
<keyword evidence="7" id="KW-0479">Metal-binding</keyword>
<evidence type="ECO:0000313" key="9">
    <source>
        <dbReference type="Proteomes" id="UP000728032"/>
    </source>
</evidence>
<dbReference type="Gene3D" id="3.40.50.300">
    <property type="entry name" value="P-loop containing nucleotide triphosphate hydrolases"/>
    <property type="match status" value="1"/>
</dbReference>
<feature type="binding site" evidence="6">
    <location>
        <begin position="24"/>
        <end position="31"/>
    </location>
    <ligand>
        <name>GTP</name>
        <dbReference type="ChEBI" id="CHEBI:37565"/>
    </ligand>
</feature>
<dbReference type="GO" id="GO:0006886">
    <property type="term" value="P:intracellular protein transport"/>
    <property type="evidence" value="ECO:0007669"/>
    <property type="project" value="TreeGrafter"/>
</dbReference>
<feature type="binding site" evidence="7">
    <location>
        <position position="56"/>
    </location>
    <ligand>
        <name>Mg(2+)</name>
        <dbReference type="ChEBI" id="CHEBI:18420"/>
    </ligand>
</feature>
<protein>
    <recommendedName>
        <fullName evidence="5">ADP-ribosylation factor-related protein 1</fullName>
    </recommendedName>
</protein>
<accession>A0A7R9MM52</accession>
<dbReference type="GO" id="GO:0034067">
    <property type="term" value="P:protein localization to Golgi apparatus"/>
    <property type="evidence" value="ECO:0007669"/>
    <property type="project" value="TreeGrafter"/>
</dbReference>
<keyword evidence="7" id="KW-0460">Magnesium</keyword>
<dbReference type="GO" id="GO:0005525">
    <property type="term" value="F:GTP binding"/>
    <property type="evidence" value="ECO:0007669"/>
    <property type="project" value="UniProtKB-KW"/>
</dbReference>
<feature type="binding site" evidence="6">
    <location>
        <begin position="134"/>
        <end position="137"/>
    </location>
    <ligand>
        <name>GTP</name>
        <dbReference type="ChEBI" id="CHEBI:37565"/>
    </ligand>
</feature>
<keyword evidence="2 6" id="KW-0342">GTP-binding</keyword>
<dbReference type="PROSITE" id="PS51417">
    <property type="entry name" value="ARF"/>
    <property type="match status" value="1"/>
</dbReference>
<name>A0A7R9MM52_9ACAR</name>
<dbReference type="GO" id="GO:0043001">
    <property type="term" value="P:Golgi to plasma membrane protein transport"/>
    <property type="evidence" value="ECO:0007669"/>
    <property type="project" value="TreeGrafter"/>
</dbReference>
<dbReference type="PANTHER" id="PTHR45909">
    <property type="entry name" value="ADP-RIBOSYLATION FACTOR-RELATED PROTEIN 1"/>
    <property type="match status" value="1"/>
</dbReference>
<evidence type="ECO:0000256" key="2">
    <source>
        <dbReference type="ARBA" id="ARBA00023134"/>
    </source>
</evidence>
<dbReference type="OrthoDB" id="414781at2759"/>
<evidence type="ECO:0000313" key="8">
    <source>
        <dbReference type="EMBL" id="CAD7662604.1"/>
    </source>
</evidence>
<evidence type="ECO:0000256" key="1">
    <source>
        <dbReference type="ARBA" id="ARBA00022741"/>
    </source>
</evidence>
<reference evidence="8" key="1">
    <citation type="submission" date="2020-11" db="EMBL/GenBank/DDBJ databases">
        <authorList>
            <person name="Tran Van P."/>
        </authorList>
    </citation>
    <scope>NUCLEOTIDE SEQUENCE</scope>
</reference>
<comment type="function">
    <text evidence="3">Trans-Golgi-associated GTPase that regulates protein sorting. Controls the targeting of ARL1 and its effector to the trans-Golgi. Required for the lipidation of chylomicrons in the intestine and required for VLDL lipidation in the liver.</text>
</comment>
<dbReference type="AlphaFoldDB" id="A0A7R9MM52"/>
<dbReference type="NCBIfam" id="TIGR00231">
    <property type="entry name" value="small_GTP"/>
    <property type="match status" value="1"/>
</dbReference>
<evidence type="ECO:0000256" key="6">
    <source>
        <dbReference type="PIRSR" id="PIRSR606689-1"/>
    </source>
</evidence>
<dbReference type="Pfam" id="PF00025">
    <property type="entry name" value="Arf"/>
    <property type="match status" value="1"/>
</dbReference>
<dbReference type="Proteomes" id="UP000728032">
    <property type="component" value="Unassembled WGS sequence"/>
</dbReference>
<dbReference type="SMART" id="SM00177">
    <property type="entry name" value="ARF"/>
    <property type="match status" value="1"/>
</dbReference>
<proteinExistence type="predicted"/>
<keyword evidence="9" id="KW-1185">Reference proteome</keyword>